<feature type="binding site" evidence="9">
    <location>
        <position position="314"/>
    </location>
    <ligand>
        <name>Mg(2+)</name>
        <dbReference type="ChEBI" id="CHEBI:18420"/>
    </ligand>
</feature>
<feature type="domain" description="Enolase C-terminal TIM barrel" evidence="11">
    <location>
        <begin position="141"/>
        <end position="421"/>
    </location>
</feature>
<evidence type="ECO:0000256" key="3">
    <source>
        <dbReference type="ARBA" id="ARBA00012058"/>
    </source>
</evidence>
<evidence type="ECO:0000256" key="1">
    <source>
        <dbReference type="ARBA" id="ARBA00005031"/>
    </source>
</evidence>
<evidence type="ECO:0000256" key="10">
    <source>
        <dbReference type="SAM" id="MobiDB-lite"/>
    </source>
</evidence>
<evidence type="ECO:0000256" key="7">
    <source>
        <dbReference type="ARBA" id="ARBA00023152"/>
    </source>
</evidence>
<dbReference type="InterPro" id="IPR020811">
    <property type="entry name" value="Enolase_N"/>
</dbReference>
<dbReference type="Proteomes" id="UP001500689">
    <property type="component" value="Unassembled WGS sequence"/>
</dbReference>
<comment type="similarity">
    <text evidence="2 9">Belongs to the enolase family.</text>
</comment>
<evidence type="ECO:0000259" key="12">
    <source>
        <dbReference type="SMART" id="SM01193"/>
    </source>
</evidence>
<feature type="active site" description="Proton acceptor" evidence="9">
    <location>
        <position position="339"/>
    </location>
</feature>
<sequence>MTALEIVDVDAREILDSRGRPTLRVTAATAAHRTSASVPSGASTGRNEAHELRDGDPDRYGGAGVRRAIGSVTGELRDLVRSRAWPGLAELDEAMVDLDATANRARLGANAIIGVSMAVSRLFAHHENLPLWSWLRLPRRSARLPVPHFNVLNGGAHAQTALAFQEFMIAPLGATSTAEAVRAGADVYRSLRTLLVAAGHGVGLGDEGGFAPQLTQPEDALKLLVQAIAAAGYPLGDTGVSIALDPAASQFRQDDGRYRIGDERLSSAELVERYREIVHAFPVRSIEDGMAEDDDPGWRELTDRLGERIQLVGDDNFVTDAGLIRRAAARGIANAALIKPNQVGTVTETLGAIQACRDHGYTWMISHRSGETADDFIADLAVGTGAGQIKAGAPARGERVAKYNRLMDIETDHPGLPYGVQPLPGEHSAR</sequence>
<feature type="region of interest" description="Disordered" evidence="10">
    <location>
        <begin position="28"/>
        <end position="60"/>
    </location>
</feature>
<comment type="pathway">
    <text evidence="1 9">Carbohydrate degradation; glycolysis; pyruvate from D-glyceraldehyde 3-phosphate: step 4/5.</text>
</comment>
<feature type="compositionally biased region" description="Basic and acidic residues" evidence="10">
    <location>
        <begin position="47"/>
        <end position="59"/>
    </location>
</feature>
<dbReference type="SFLD" id="SFLDS00001">
    <property type="entry name" value="Enolase"/>
    <property type="match status" value="1"/>
</dbReference>
<dbReference type="InterPro" id="IPR029017">
    <property type="entry name" value="Enolase-like_N"/>
</dbReference>
<evidence type="ECO:0000256" key="5">
    <source>
        <dbReference type="ARBA" id="ARBA00022525"/>
    </source>
</evidence>
<dbReference type="SMART" id="SM01192">
    <property type="entry name" value="Enolase_C"/>
    <property type="match status" value="1"/>
</dbReference>
<dbReference type="SFLD" id="SFLDF00002">
    <property type="entry name" value="enolase"/>
    <property type="match status" value="1"/>
</dbReference>
<dbReference type="Gene3D" id="3.30.390.10">
    <property type="entry name" value="Enolase-like, N-terminal domain"/>
    <property type="match status" value="1"/>
</dbReference>
<protein>
    <recommendedName>
        <fullName evidence="4 9">Enolase</fullName>
        <ecNumber evidence="3 9">4.2.1.11</ecNumber>
    </recommendedName>
    <alternativeName>
        <fullName evidence="9">2-phospho-D-glycerate hydro-lyase</fullName>
    </alternativeName>
    <alternativeName>
        <fullName evidence="9">2-phosphoglycerate dehydratase</fullName>
    </alternativeName>
</protein>
<dbReference type="NCBIfam" id="TIGR01060">
    <property type="entry name" value="eno"/>
    <property type="match status" value="1"/>
</dbReference>
<evidence type="ECO:0000256" key="2">
    <source>
        <dbReference type="ARBA" id="ARBA00009604"/>
    </source>
</evidence>
<organism evidence="13 14">
    <name type="scientific">Amycolatopsis ultiminotia</name>
    <dbReference type="NCBI Taxonomy" id="543629"/>
    <lineage>
        <taxon>Bacteria</taxon>
        <taxon>Bacillati</taxon>
        <taxon>Actinomycetota</taxon>
        <taxon>Actinomycetes</taxon>
        <taxon>Pseudonocardiales</taxon>
        <taxon>Pseudonocardiaceae</taxon>
        <taxon>Amycolatopsis</taxon>
    </lineage>
</organism>
<evidence type="ECO:0000256" key="6">
    <source>
        <dbReference type="ARBA" id="ARBA00022842"/>
    </source>
</evidence>
<gene>
    <name evidence="13" type="primary">eno_3</name>
    <name evidence="9" type="synonym">eno</name>
    <name evidence="13" type="ORF">GCM10022222_59420</name>
</gene>
<keyword evidence="14" id="KW-1185">Reference proteome</keyword>
<evidence type="ECO:0000313" key="14">
    <source>
        <dbReference type="Proteomes" id="UP001500689"/>
    </source>
</evidence>
<feature type="binding site" evidence="9">
    <location>
        <position position="165"/>
    </location>
    <ligand>
        <name>(2R)-2-phosphoglycerate</name>
        <dbReference type="ChEBI" id="CHEBI:58289"/>
    </ligand>
</feature>
<dbReference type="RefSeq" id="WP_344865699.1">
    <property type="nucleotide sequence ID" value="NZ_BAAAZN010000014.1"/>
</dbReference>
<dbReference type="InterPro" id="IPR036849">
    <property type="entry name" value="Enolase-like_C_sf"/>
</dbReference>
<keyword evidence="6 9" id="KW-0460">Magnesium</keyword>
<dbReference type="SUPFAM" id="SSF51604">
    <property type="entry name" value="Enolase C-terminal domain-like"/>
    <property type="match status" value="1"/>
</dbReference>
<feature type="binding site" evidence="9">
    <location>
        <position position="339"/>
    </location>
    <ligand>
        <name>(2R)-2-phosphoglycerate</name>
        <dbReference type="ChEBI" id="CHEBI:58289"/>
    </ligand>
</feature>
<keyword evidence="5 9" id="KW-0964">Secreted</keyword>
<keyword evidence="7 9" id="KW-0324">Glycolysis</keyword>
<name>A0ABP6XIE5_9PSEU</name>
<dbReference type="PIRSF" id="PIRSF001400">
    <property type="entry name" value="Enolase"/>
    <property type="match status" value="1"/>
</dbReference>
<comment type="function">
    <text evidence="9">Catalyzes the reversible conversion of 2-phosphoglycerate (2-PG) into phosphoenolpyruvate (PEP). It is essential for the degradation of carbohydrates via glycolysis.</text>
</comment>
<dbReference type="Gene3D" id="3.20.20.120">
    <property type="entry name" value="Enolase-like C-terminal domain"/>
    <property type="match status" value="1"/>
</dbReference>
<evidence type="ECO:0000313" key="13">
    <source>
        <dbReference type="EMBL" id="GAA3567575.1"/>
    </source>
</evidence>
<proteinExistence type="inferred from homology"/>
<dbReference type="EMBL" id="BAAAZN010000014">
    <property type="protein sequence ID" value="GAA3567575.1"/>
    <property type="molecule type" value="Genomic_DNA"/>
</dbReference>
<dbReference type="CDD" id="cd03313">
    <property type="entry name" value="enolase"/>
    <property type="match status" value="1"/>
</dbReference>
<dbReference type="HAMAP" id="MF_00318">
    <property type="entry name" value="Enolase"/>
    <property type="match status" value="1"/>
</dbReference>
<accession>A0ABP6XIE5</accession>
<dbReference type="PRINTS" id="PR00148">
    <property type="entry name" value="ENOLASE"/>
</dbReference>
<feature type="active site" description="Proton donor" evidence="9">
    <location>
        <position position="207"/>
    </location>
</feature>
<dbReference type="SFLD" id="SFLDG00178">
    <property type="entry name" value="enolase"/>
    <property type="match status" value="1"/>
</dbReference>
<feature type="binding site" evidence="9">
    <location>
        <position position="369"/>
    </location>
    <ligand>
        <name>(2R)-2-phosphoglycerate</name>
        <dbReference type="ChEBI" id="CHEBI:58289"/>
    </ligand>
</feature>
<comment type="caution">
    <text evidence="13">The sequence shown here is derived from an EMBL/GenBank/DDBJ whole genome shotgun (WGS) entry which is preliminary data.</text>
</comment>
<dbReference type="InterPro" id="IPR020810">
    <property type="entry name" value="Enolase_C"/>
</dbReference>
<feature type="binding site" evidence="9">
    <location>
        <position position="390"/>
    </location>
    <ligand>
        <name>(2R)-2-phosphoglycerate</name>
        <dbReference type="ChEBI" id="CHEBI:58289"/>
    </ligand>
</feature>
<keyword evidence="8 9" id="KW-0456">Lyase</keyword>
<dbReference type="SUPFAM" id="SSF54826">
    <property type="entry name" value="Enolase N-terminal domain-like"/>
    <property type="match status" value="1"/>
</dbReference>
<evidence type="ECO:0000256" key="9">
    <source>
        <dbReference type="HAMAP-Rule" id="MF_00318"/>
    </source>
</evidence>
<feature type="compositionally biased region" description="Low complexity" evidence="10">
    <location>
        <begin position="28"/>
        <end position="38"/>
    </location>
</feature>
<comment type="catalytic activity">
    <reaction evidence="9">
        <text>(2R)-2-phosphoglycerate = phosphoenolpyruvate + H2O</text>
        <dbReference type="Rhea" id="RHEA:10164"/>
        <dbReference type="ChEBI" id="CHEBI:15377"/>
        <dbReference type="ChEBI" id="CHEBI:58289"/>
        <dbReference type="ChEBI" id="CHEBI:58702"/>
        <dbReference type="EC" id="4.2.1.11"/>
    </reaction>
</comment>
<dbReference type="PANTHER" id="PTHR11902:SF1">
    <property type="entry name" value="ENOLASE"/>
    <property type="match status" value="1"/>
</dbReference>
<comment type="subcellular location">
    <subcellularLocation>
        <location evidence="9">Cytoplasm</location>
    </subcellularLocation>
    <subcellularLocation>
        <location evidence="9">Secreted</location>
    </subcellularLocation>
    <subcellularLocation>
        <location evidence="9">Cell surface</location>
    </subcellularLocation>
    <text evidence="9">Fractions of enolase are present in both the cytoplasm and on the cell surface.</text>
</comment>
<dbReference type="InterPro" id="IPR000941">
    <property type="entry name" value="Enolase"/>
</dbReference>
<feature type="binding site" evidence="9">
    <location>
        <position position="368"/>
    </location>
    <ligand>
        <name>(2R)-2-phosphoglycerate</name>
        <dbReference type="ChEBI" id="CHEBI:58289"/>
    </ligand>
</feature>
<comment type="cofactor">
    <cofactor evidence="9">
        <name>Mg(2+)</name>
        <dbReference type="ChEBI" id="CHEBI:18420"/>
    </cofactor>
    <text evidence="9">Binds a second Mg(2+) ion via substrate during catalysis.</text>
</comment>
<dbReference type="Pfam" id="PF00113">
    <property type="entry name" value="Enolase_C"/>
    <property type="match status" value="1"/>
</dbReference>
<feature type="binding site" evidence="9">
    <location>
        <position position="287"/>
    </location>
    <ligand>
        <name>Mg(2+)</name>
        <dbReference type="ChEBI" id="CHEBI:18420"/>
    </ligand>
</feature>
<dbReference type="PANTHER" id="PTHR11902">
    <property type="entry name" value="ENOLASE"/>
    <property type="match status" value="1"/>
</dbReference>
<reference evidence="14" key="1">
    <citation type="journal article" date="2019" name="Int. J. Syst. Evol. Microbiol.">
        <title>The Global Catalogue of Microorganisms (GCM) 10K type strain sequencing project: providing services to taxonomists for standard genome sequencing and annotation.</title>
        <authorList>
            <consortium name="The Broad Institute Genomics Platform"/>
            <consortium name="The Broad Institute Genome Sequencing Center for Infectious Disease"/>
            <person name="Wu L."/>
            <person name="Ma J."/>
        </authorList>
    </citation>
    <scope>NUCLEOTIDE SEQUENCE [LARGE SCALE GENOMIC DNA]</scope>
    <source>
        <strain evidence="14">JCM 16898</strain>
    </source>
</reference>
<evidence type="ECO:0000259" key="11">
    <source>
        <dbReference type="SMART" id="SM01192"/>
    </source>
</evidence>
<evidence type="ECO:0000256" key="8">
    <source>
        <dbReference type="ARBA" id="ARBA00023239"/>
    </source>
</evidence>
<dbReference type="SMART" id="SM01193">
    <property type="entry name" value="Enolase_N"/>
    <property type="match status" value="1"/>
</dbReference>
<dbReference type="EC" id="4.2.1.11" evidence="3 9"/>
<evidence type="ECO:0000256" key="4">
    <source>
        <dbReference type="ARBA" id="ARBA00017068"/>
    </source>
</evidence>
<feature type="domain" description="Enolase N-terminal" evidence="12">
    <location>
        <begin position="6"/>
        <end position="135"/>
    </location>
</feature>
<feature type="binding site" evidence="9">
    <location>
        <position position="245"/>
    </location>
    <ligand>
        <name>Mg(2+)</name>
        <dbReference type="ChEBI" id="CHEBI:18420"/>
    </ligand>
</feature>
<dbReference type="Pfam" id="PF03952">
    <property type="entry name" value="Enolase_N"/>
    <property type="match status" value="1"/>
</dbReference>
<keyword evidence="9" id="KW-0479">Metal-binding</keyword>
<keyword evidence="9" id="KW-0963">Cytoplasm</keyword>